<evidence type="ECO:0000313" key="2">
    <source>
        <dbReference type="WBParaSite" id="Pan_g1323.t1"/>
    </source>
</evidence>
<name>A0A7E4ZRR5_PANRE</name>
<dbReference type="Proteomes" id="UP000492821">
    <property type="component" value="Unassembled WGS sequence"/>
</dbReference>
<sequence length="116" mass="13350">MTSARRRRGPISTSIEYASINSQWHNRQLITVYNIANGTGKARLKLENLYILAEILILPVFEAMLSNGVDLNWSFKRFRYCGYLNLGRIVSSIIGRSLRRLHVKCPSRPVNKQNNE</sequence>
<evidence type="ECO:0000313" key="1">
    <source>
        <dbReference type="Proteomes" id="UP000492821"/>
    </source>
</evidence>
<dbReference type="WBParaSite" id="Pan_g1323.t1">
    <property type="protein sequence ID" value="Pan_g1323.t1"/>
    <property type="gene ID" value="Pan_g1323"/>
</dbReference>
<proteinExistence type="predicted"/>
<reference evidence="1" key="1">
    <citation type="journal article" date="2013" name="Genetics">
        <title>The draft genome and transcriptome of Panagrellus redivivus are shaped by the harsh demands of a free-living lifestyle.</title>
        <authorList>
            <person name="Srinivasan J."/>
            <person name="Dillman A.R."/>
            <person name="Macchietto M.G."/>
            <person name="Heikkinen L."/>
            <person name="Lakso M."/>
            <person name="Fracchia K.M."/>
            <person name="Antoshechkin I."/>
            <person name="Mortazavi A."/>
            <person name="Wong G."/>
            <person name="Sternberg P.W."/>
        </authorList>
    </citation>
    <scope>NUCLEOTIDE SEQUENCE [LARGE SCALE GENOMIC DNA]</scope>
    <source>
        <strain evidence="1">MT8872</strain>
    </source>
</reference>
<accession>A0A7E4ZRR5</accession>
<reference evidence="2" key="2">
    <citation type="submission" date="2020-10" db="UniProtKB">
        <authorList>
            <consortium name="WormBaseParasite"/>
        </authorList>
    </citation>
    <scope>IDENTIFICATION</scope>
</reference>
<protein>
    <submittedName>
        <fullName evidence="2">Uncharacterized protein</fullName>
    </submittedName>
</protein>
<keyword evidence="1" id="KW-1185">Reference proteome</keyword>
<organism evidence="1 2">
    <name type="scientific">Panagrellus redivivus</name>
    <name type="common">Microworm</name>
    <dbReference type="NCBI Taxonomy" id="6233"/>
    <lineage>
        <taxon>Eukaryota</taxon>
        <taxon>Metazoa</taxon>
        <taxon>Ecdysozoa</taxon>
        <taxon>Nematoda</taxon>
        <taxon>Chromadorea</taxon>
        <taxon>Rhabditida</taxon>
        <taxon>Tylenchina</taxon>
        <taxon>Panagrolaimomorpha</taxon>
        <taxon>Panagrolaimoidea</taxon>
        <taxon>Panagrolaimidae</taxon>
        <taxon>Panagrellus</taxon>
    </lineage>
</organism>
<dbReference type="AlphaFoldDB" id="A0A7E4ZRR5"/>